<evidence type="ECO:0000256" key="1">
    <source>
        <dbReference type="SAM" id="Coils"/>
    </source>
</evidence>
<dbReference type="InParanoid" id="A0A0V0QEC2"/>
<evidence type="ECO:0000313" key="3">
    <source>
        <dbReference type="EMBL" id="KRX00475.1"/>
    </source>
</evidence>
<evidence type="ECO:0000313" key="4">
    <source>
        <dbReference type="Proteomes" id="UP000054937"/>
    </source>
</evidence>
<feature type="coiled-coil region" evidence="1">
    <location>
        <begin position="517"/>
        <end position="544"/>
    </location>
</feature>
<protein>
    <submittedName>
        <fullName evidence="3">Uncharacterized protein</fullName>
    </submittedName>
</protein>
<name>A0A0V0QEC2_PSEPJ</name>
<feature type="region of interest" description="Disordered" evidence="2">
    <location>
        <begin position="1"/>
        <end position="21"/>
    </location>
</feature>
<keyword evidence="4" id="KW-1185">Reference proteome</keyword>
<evidence type="ECO:0000256" key="2">
    <source>
        <dbReference type="SAM" id="MobiDB-lite"/>
    </source>
</evidence>
<sequence>MTEQNQKRKSIHTLNNDNGENSITLNFQQQFQNQFNNSNNQGDQDKFNLTLVKLLENTDLTGEFGINFYNSNQQAHLQDTNLQSHSFKIEKQTSKIQQNNIHNFKCDTSRQSLGTQDQESVFNYQYEQNQSSNNQFPKTELDKMRETYINLKEQFKEPLYKQHKGKNQVDTIEQNICKQIVKESYDFNLFPVIQFQSKKTKKQLEEANDNSKTFYCIETKMKRQLRNLKQQAKNTIKERAISLQTNKDLEKQKKHNSIYKSNVEEYLKQKAQKNQKDFQRLKQEQFEKANLGYLENLQGKRTDVYDLTQRKQIDEHLKYKKSFQMLKKVNPGIYDYQQLRSTGFKQFNNQMNKSKNSCFQESSKSGLAQSDQKNGNKIYRLKDQIGFSFSDNMNDNLQFIINSSSKKQDYTKNIYDNDQQNINMIQNLNQKNQNINQNSGRIMSSKSLNIFKYAQSQNVTNNSTQQNCKQTAMGKTFFKVKPFEYKGYQPKKKDSTELNISQDFENMVKDEEVYKKYKEFQKEYHQYKRSVRSLTQDIQKKENQFKNGYSNSKYVQKPGWNQDILKNKNQTLELYATQDLHNKGKFLKNLQKNDGGDEIFKKLSINKIDRPGTQQKLYDALKNSKKVNNLHFKGEQFDIEDYFQKLRENQINQPQEIQKQLMQLQKFKENDLLEENQQNILEYCQTLSETINNTNESDNIDIKNKNNCLQQQEQNQRFSKKIYRKKLHFQY</sequence>
<gene>
    <name evidence="3" type="ORF">PPERSA_03208</name>
</gene>
<keyword evidence="1" id="KW-0175">Coiled coil</keyword>
<proteinExistence type="predicted"/>
<organism evidence="3 4">
    <name type="scientific">Pseudocohnilembus persalinus</name>
    <name type="common">Ciliate</name>
    <dbReference type="NCBI Taxonomy" id="266149"/>
    <lineage>
        <taxon>Eukaryota</taxon>
        <taxon>Sar</taxon>
        <taxon>Alveolata</taxon>
        <taxon>Ciliophora</taxon>
        <taxon>Intramacronucleata</taxon>
        <taxon>Oligohymenophorea</taxon>
        <taxon>Scuticociliatia</taxon>
        <taxon>Philasterida</taxon>
        <taxon>Pseudocohnilembidae</taxon>
        <taxon>Pseudocohnilembus</taxon>
    </lineage>
</organism>
<feature type="compositionally biased region" description="Polar residues" evidence="2">
    <location>
        <begin position="12"/>
        <end position="21"/>
    </location>
</feature>
<comment type="caution">
    <text evidence="3">The sequence shown here is derived from an EMBL/GenBank/DDBJ whole genome shotgun (WGS) entry which is preliminary data.</text>
</comment>
<dbReference type="AlphaFoldDB" id="A0A0V0QEC2"/>
<dbReference type="Proteomes" id="UP000054937">
    <property type="component" value="Unassembled WGS sequence"/>
</dbReference>
<reference evidence="3 4" key="1">
    <citation type="journal article" date="2015" name="Sci. Rep.">
        <title>Genome of the facultative scuticociliatosis pathogen Pseudocohnilembus persalinus provides insight into its virulence through horizontal gene transfer.</title>
        <authorList>
            <person name="Xiong J."/>
            <person name="Wang G."/>
            <person name="Cheng J."/>
            <person name="Tian M."/>
            <person name="Pan X."/>
            <person name="Warren A."/>
            <person name="Jiang C."/>
            <person name="Yuan D."/>
            <person name="Miao W."/>
        </authorList>
    </citation>
    <scope>NUCLEOTIDE SEQUENCE [LARGE SCALE GENOMIC DNA]</scope>
    <source>
        <strain evidence="3">36N120E</strain>
    </source>
</reference>
<dbReference type="EMBL" id="LDAU01000189">
    <property type="protein sequence ID" value="KRX00475.1"/>
    <property type="molecule type" value="Genomic_DNA"/>
</dbReference>
<accession>A0A0V0QEC2</accession>